<dbReference type="EMBL" id="FNGW01000008">
    <property type="protein sequence ID" value="SDM30514.1"/>
    <property type="molecule type" value="Genomic_DNA"/>
</dbReference>
<proteinExistence type="predicted"/>
<gene>
    <name evidence="3" type="ORF">SAMN04515677_10890</name>
</gene>
<protein>
    <submittedName>
        <fullName evidence="3">Phosphotransferase system fructose-specific component IIB</fullName>
    </submittedName>
</protein>
<organism evidence="3 4">
    <name type="scientific">Romboutsia lituseburensis DSM 797</name>
    <dbReference type="NCBI Taxonomy" id="1121325"/>
    <lineage>
        <taxon>Bacteria</taxon>
        <taxon>Bacillati</taxon>
        <taxon>Bacillota</taxon>
        <taxon>Clostridia</taxon>
        <taxon>Peptostreptococcales</taxon>
        <taxon>Peptostreptococcaceae</taxon>
        <taxon>Romboutsia</taxon>
    </lineage>
</organism>
<name>A0A1G9S529_9FIRM</name>
<dbReference type="InterPro" id="IPR003501">
    <property type="entry name" value="PTS_EIIB_2/3"/>
</dbReference>
<accession>A0A1G9S529</accession>
<dbReference type="AlphaFoldDB" id="A0A1G9S529"/>
<evidence type="ECO:0000313" key="4">
    <source>
        <dbReference type="Proteomes" id="UP000199068"/>
    </source>
</evidence>
<sequence>MNKNIVAICENETSAKSLQQAALELGFNVKYEVQAKSAIKNELSEKDINEAAIVLFVISYDVEDIEKIERFIDREYYEVEPKFVINDAKAVLNEISSELN</sequence>
<dbReference type="Gene3D" id="3.40.50.2300">
    <property type="match status" value="1"/>
</dbReference>
<dbReference type="STRING" id="1121325.SAMN04515677_10890"/>
<evidence type="ECO:0000256" key="1">
    <source>
        <dbReference type="ARBA" id="ARBA00022679"/>
    </source>
</evidence>
<reference evidence="3 4" key="1">
    <citation type="submission" date="2016-10" db="EMBL/GenBank/DDBJ databases">
        <authorList>
            <person name="de Groot N.N."/>
        </authorList>
    </citation>
    <scope>NUCLEOTIDE SEQUENCE [LARGE SCALE GENOMIC DNA]</scope>
    <source>
        <strain evidence="3 4">DSM 797</strain>
    </source>
</reference>
<dbReference type="GO" id="GO:0009401">
    <property type="term" value="P:phosphoenolpyruvate-dependent sugar phosphotransferase system"/>
    <property type="evidence" value="ECO:0007669"/>
    <property type="project" value="InterPro"/>
</dbReference>
<dbReference type="GO" id="GO:0008982">
    <property type="term" value="F:protein-N(PI)-phosphohistidine-sugar phosphotransferase activity"/>
    <property type="evidence" value="ECO:0007669"/>
    <property type="project" value="InterPro"/>
</dbReference>
<keyword evidence="1 3" id="KW-0808">Transferase</keyword>
<dbReference type="RefSeq" id="WP_092727208.1">
    <property type="nucleotide sequence ID" value="NZ_FNGW01000008.1"/>
</dbReference>
<keyword evidence="4" id="KW-1185">Reference proteome</keyword>
<feature type="domain" description="Phosphotransferase system EIIB component type 2/3" evidence="2">
    <location>
        <begin position="15"/>
        <end position="94"/>
    </location>
</feature>
<evidence type="ECO:0000259" key="2">
    <source>
        <dbReference type="Pfam" id="PF02302"/>
    </source>
</evidence>
<dbReference type="Proteomes" id="UP000199068">
    <property type="component" value="Unassembled WGS sequence"/>
</dbReference>
<evidence type="ECO:0000313" key="3">
    <source>
        <dbReference type="EMBL" id="SDM30514.1"/>
    </source>
</evidence>
<dbReference type="SUPFAM" id="SSF52794">
    <property type="entry name" value="PTS system IIB component-like"/>
    <property type="match status" value="1"/>
</dbReference>
<dbReference type="InterPro" id="IPR036095">
    <property type="entry name" value="PTS_EIIB-like_sf"/>
</dbReference>
<dbReference type="Pfam" id="PF02302">
    <property type="entry name" value="PTS_IIB"/>
    <property type="match status" value="1"/>
</dbReference>